<evidence type="ECO:0000256" key="1">
    <source>
        <dbReference type="SAM" id="MobiDB-lite"/>
    </source>
</evidence>
<evidence type="ECO:0008006" key="4">
    <source>
        <dbReference type="Google" id="ProtNLM"/>
    </source>
</evidence>
<proteinExistence type="predicted"/>
<evidence type="ECO:0000313" key="2">
    <source>
        <dbReference type="EMBL" id="DAZ98915.1"/>
    </source>
</evidence>
<dbReference type="EMBL" id="DAKRPA010000094">
    <property type="protein sequence ID" value="DAZ98915.1"/>
    <property type="molecule type" value="Genomic_DNA"/>
</dbReference>
<protein>
    <recommendedName>
        <fullName evidence="4">Methyl-accepting transducer domain-containing protein</fullName>
    </recommendedName>
</protein>
<keyword evidence="3" id="KW-1185">Reference proteome</keyword>
<reference evidence="2" key="1">
    <citation type="submission" date="2022-11" db="EMBL/GenBank/DDBJ databases">
        <authorList>
            <person name="Morgan W.R."/>
            <person name="Tartar A."/>
        </authorList>
    </citation>
    <scope>NUCLEOTIDE SEQUENCE</scope>
    <source>
        <strain evidence="2">ARSEF 373</strain>
    </source>
</reference>
<dbReference type="Proteomes" id="UP001146120">
    <property type="component" value="Unassembled WGS sequence"/>
</dbReference>
<evidence type="ECO:0000313" key="3">
    <source>
        <dbReference type="Proteomes" id="UP001146120"/>
    </source>
</evidence>
<name>A0AAV2YVI5_9STRA</name>
<gene>
    <name evidence="2" type="ORF">N0F65_001354</name>
</gene>
<comment type="caution">
    <text evidence="2">The sequence shown here is derived from an EMBL/GenBank/DDBJ whole genome shotgun (WGS) entry which is preliminary data.</text>
</comment>
<dbReference type="AlphaFoldDB" id="A0AAV2YVI5"/>
<reference evidence="2" key="2">
    <citation type="journal article" date="2023" name="Microbiol Resour">
        <title>Decontamination and Annotation of the Draft Genome Sequence of the Oomycete Lagenidium giganteum ARSEF 373.</title>
        <authorList>
            <person name="Morgan W.R."/>
            <person name="Tartar A."/>
        </authorList>
    </citation>
    <scope>NUCLEOTIDE SEQUENCE</scope>
    <source>
        <strain evidence="2">ARSEF 373</strain>
    </source>
</reference>
<sequence length="288" mass="31221">MTDVQNLKTHIDQGVHEATQYLDQLDKKLDEYDKQNKLPTTAASFLEEGVNTARSMVKQLRDNGEKLADKSQSASHEAMESASKSLHTMKESMHALQKTAQDETNGATDVWSLVGWHQGDKNASRLEEVVMSMQQRTTDTLEMAGEAMMRAGHGVQQAASQTTHGVEVMAGEAVRLAEKADQRLGVSGRVLGVVDGVAGCVKSLDKRLHVTETACKIDNKVTGGLGTRVVHKGLEMVQESIDYVSDTVAHAKHAASQSSAAQAVEQRVTSAGDAVACTACRQRPRRKR</sequence>
<accession>A0AAV2YVI5</accession>
<feature type="region of interest" description="Disordered" evidence="1">
    <location>
        <begin position="63"/>
        <end position="86"/>
    </location>
</feature>
<organism evidence="2 3">
    <name type="scientific">Lagenidium giganteum</name>
    <dbReference type="NCBI Taxonomy" id="4803"/>
    <lineage>
        <taxon>Eukaryota</taxon>
        <taxon>Sar</taxon>
        <taxon>Stramenopiles</taxon>
        <taxon>Oomycota</taxon>
        <taxon>Peronosporomycetes</taxon>
        <taxon>Pythiales</taxon>
        <taxon>Pythiaceae</taxon>
    </lineage>
</organism>